<reference evidence="14" key="1">
    <citation type="submission" date="2015-11" db="EMBL/GenBank/DDBJ databases">
        <title>De novo transcriptome assembly of four potential Pierce s Disease insect vectors from Arizona vineyards.</title>
        <authorList>
            <person name="Tassone E.E."/>
        </authorList>
    </citation>
    <scope>NUCLEOTIDE SEQUENCE</scope>
</reference>
<evidence type="ECO:0000256" key="11">
    <source>
        <dbReference type="HAMAP-Rule" id="MF_03049"/>
    </source>
</evidence>
<feature type="active site" description="Cysteine persulfide intermediate; for sulfurtransferase activity" evidence="11">
    <location>
        <position position="397"/>
    </location>
</feature>
<comment type="similarity">
    <text evidence="11">In the N-terminal section; belongs to the HesA/MoeB/ThiF family. UBA4 subfamily.</text>
</comment>
<dbReference type="FunFam" id="3.40.250.10:FF:000014">
    <property type="entry name" value="Adenylyltransferase and sulfurtransferase MOCS3"/>
    <property type="match status" value="1"/>
</dbReference>
<evidence type="ECO:0000256" key="6">
    <source>
        <dbReference type="ARBA" id="ARBA00022741"/>
    </source>
</evidence>
<comment type="pathway">
    <text evidence="11">tRNA modification; 5-methoxycarbonylmethyl-2-thiouridine-tRNA biosynthesis.</text>
</comment>
<protein>
    <recommendedName>
        <fullName evidence="11">Adenylyltransferase and sulfurtransferase MOCS3 homolog</fullName>
    </recommendedName>
    <alternativeName>
        <fullName evidence="11">UBA4 homolog</fullName>
    </alternativeName>
    <alternativeName>
        <fullName evidence="11">Ubiquitin-like protein activator 4 homolog</fullName>
    </alternativeName>
    <domain>
        <recommendedName>
            <fullName evidence="11">Adenylyltransferase</fullName>
            <ecNumber evidence="11">2.7.7.-</ecNumber>
        </recommendedName>
    </domain>
    <domain>
        <recommendedName>
            <fullName evidence="11">Sulfurtransferase</fullName>
            <ecNumber evidence="11">2.8.1.-</ecNumber>
        </recommendedName>
    </domain>
</protein>
<dbReference type="GO" id="GO:0070566">
    <property type="term" value="F:adenylyltransferase activity"/>
    <property type="evidence" value="ECO:0007669"/>
    <property type="project" value="InterPro"/>
</dbReference>
<dbReference type="Pfam" id="PF00899">
    <property type="entry name" value="ThiF"/>
    <property type="match status" value="1"/>
</dbReference>
<name>A0A1B6GAM7_9HEMI</name>
<keyword evidence="10 11" id="KW-0511">Multifunctional enzyme</keyword>
<dbReference type="PANTHER" id="PTHR10953:SF102">
    <property type="entry name" value="ADENYLYLTRANSFERASE AND SULFURTRANSFERASE MOCS3"/>
    <property type="match status" value="1"/>
</dbReference>
<dbReference type="Gene3D" id="3.40.50.720">
    <property type="entry name" value="NAD(P)-binding Rossmann-like Domain"/>
    <property type="match status" value="1"/>
</dbReference>
<feature type="binding site" evidence="11">
    <location>
        <position position="83"/>
    </location>
    <ligand>
        <name>ATP</name>
        <dbReference type="ChEBI" id="CHEBI:30616"/>
    </ligand>
</feature>
<dbReference type="GO" id="GO:0005829">
    <property type="term" value="C:cytosol"/>
    <property type="evidence" value="ECO:0007669"/>
    <property type="project" value="UniProtKB-SubCell"/>
</dbReference>
<keyword evidence="6 11" id="KW-0547">Nucleotide-binding</keyword>
<keyword evidence="8 11" id="KW-0067">ATP-binding</keyword>
<dbReference type="GO" id="GO:0005524">
    <property type="term" value="F:ATP binding"/>
    <property type="evidence" value="ECO:0007669"/>
    <property type="project" value="UniProtKB-KW"/>
</dbReference>
<dbReference type="GO" id="GO:0032447">
    <property type="term" value="P:protein urmylation"/>
    <property type="evidence" value="ECO:0007669"/>
    <property type="project" value="TreeGrafter"/>
</dbReference>
<feature type="coiled-coil region" evidence="12">
    <location>
        <begin position="7"/>
        <end position="41"/>
    </location>
</feature>
<feature type="active site" description="Glycyl thioester intermediate; for adenylyltransferase activity" evidence="11">
    <location>
        <position position="230"/>
    </location>
</feature>
<feature type="binding site" evidence="11">
    <location>
        <begin position="172"/>
        <end position="173"/>
    </location>
    <ligand>
        <name>ATP</name>
        <dbReference type="ChEBI" id="CHEBI:30616"/>
    </ligand>
</feature>
<evidence type="ECO:0000256" key="7">
    <source>
        <dbReference type="ARBA" id="ARBA00022833"/>
    </source>
</evidence>
<dbReference type="InterPro" id="IPR036873">
    <property type="entry name" value="Rhodanese-like_dom_sf"/>
</dbReference>
<evidence type="ECO:0000256" key="5">
    <source>
        <dbReference type="ARBA" id="ARBA00022723"/>
    </source>
</evidence>
<dbReference type="InterPro" id="IPR000594">
    <property type="entry name" value="ThiF_NAD_FAD-bd"/>
</dbReference>
<dbReference type="Pfam" id="PF00581">
    <property type="entry name" value="Rhodanese"/>
    <property type="match status" value="1"/>
</dbReference>
<comment type="cofactor">
    <cofactor evidence="11">
        <name>Zn(2+)</name>
        <dbReference type="ChEBI" id="CHEBI:29105"/>
    </cofactor>
    <text evidence="11">Binds 1 zinc ion per subunit.</text>
</comment>
<dbReference type="SMART" id="SM00450">
    <property type="entry name" value="RHOD"/>
    <property type="match status" value="1"/>
</dbReference>
<feature type="binding site" evidence="11">
    <location>
        <begin position="111"/>
        <end position="115"/>
    </location>
    <ligand>
        <name>ATP</name>
        <dbReference type="ChEBI" id="CHEBI:30616"/>
    </ligand>
</feature>
<keyword evidence="3 11" id="KW-0808">Transferase</keyword>
<dbReference type="GO" id="GO:0002143">
    <property type="term" value="P:tRNA wobble position uridine thiolation"/>
    <property type="evidence" value="ECO:0007669"/>
    <property type="project" value="InterPro"/>
</dbReference>
<keyword evidence="5 11" id="KW-0479">Metal-binding</keyword>
<keyword evidence="12" id="KW-0175">Coiled coil</keyword>
<keyword evidence="9 11" id="KW-0501">Molybdenum cofactor biosynthesis</keyword>
<feature type="binding site" evidence="11">
    <location>
        <position position="216"/>
    </location>
    <ligand>
        <name>Zn(2+)</name>
        <dbReference type="ChEBI" id="CHEBI:29105"/>
    </ligand>
</feature>
<comment type="subcellular location">
    <subcellularLocation>
        <location evidence="1">Cytoplasm</location>
        <location evidence="1">Cytosol</location>
    </subcellularLocation>
</comment>
<keyword evidence="7 11" id="KW-0862">Zinc</keyword>
<feature type="domain" description="Rhodanese" evidence="13">
    <location>
        <begin position="338"/>
        <end position="440"/>
    </location>
</feature>
<gene>
    <name evidence="14" type="ORF">g.27937</name>
</gene>
<dbReference type="GO" id="GO:0046872">
    <property type="term" value="F:metal ion binding"/>
    <property type="evidence" value="ECO:0007669"/>
    <property type="project" value="UniProtKB-KW"/>
</dbReference>
<keyword evidence="4 11" id="KW-0819">tRNA processing</keyword>
<dbReference type="NCBIfam" id="NF004281">
    <property type="entry name" value="PRK05690.1"/>
    <property type="match status" value="1"/>
</dbReference>
<dbReference type="FunFam" id="3.40.50.720:FF:000206">
    <property type="entry name" value="Adenylyltransferase and sulfurtransferase MOCS3"/>
    <property type="match status" value="1"/>
</dbReference>
<dbReference type="EC" id="2.8.1.-" evidence="11"/>
<dbReference type="EC" id="2.7.7.-" evidence="11"/>
<evidence type="ECO:0000256" key="4">
    <source>
        <dbReference type="ARBA" id="ARBA00022694"/>
    </source>
</evidence>
<evidence type="ECO:0000256" key="10">
    <source>
        <dbReference type="ARBA" id="ARBA00023268"/>
    </source>
</evidence>
<dbReference type="PANTHER" id="PTHR10953">
    <property type="entry name" value="UBIQUITIN-ACTIVATING ENZYME E1"/>
    <property type="match status" value="1"/>
</dbReference>
<comment type="function">
    <text evidence="11">Plays a central role in 2-thiolation of mcm(5)S(2)U at tRNA wobble positions of cytosolic tRNA(Lys), tRNA(Glu) and tRNA(Gln). Acts by mediating the C-terminal thiocarboxylation of the sulfur carrier URM1. Its N-terminus first activates URM1 as acyl-adenylate (-COAMP), then the persulfide sulfur on the catalytic cysteine is transferred to URM1 to form thiocarboxylation (-COSH) of its C-terminus. The reaction probably involves hydrogen sulfide that is generated from the persulfide intermediate and that acts as nucleophile towards URM1. Subsequently, a transient disulfide bond is formed. Does not use thiosulfate as sulfur donor; NFS1 probably acting as a sulfur donor for thiocarboxylation reactions.</text>
</comment>
<dbReference type="HAMAP" id="MF_03049">
    <property type="entry name" value="MOCS3_Uba4"/>
    <property type="match status" value="1"/>
</dbReference>
<dbReference type="InterPro" id="IPR001763">
    <property type="entry name" value="Rhodanese-like_dom"/>
</dbReference>
<proteinExistence type="inferred from homology"/>
<feature type="binding site" evidence="11">
    <location>
        <position position="291"/>
    </location>
    <ligand>
        <name>Zn(2+)</name>
        <dbReference type="ChEBI" id="CHEBI:29105"/>
    </ligand>
</feature>
<dbReference type="InterPro" id="IPR045886">
    <property type="entry name" value="ThiF/MoeB/HesA"/>
</dbReference>
<feature type="binding site" evidence="11">
    <location>
        <position position="128"/>
    </location>
    <ligand>
        <name>ATP</name>
        <dbReference type="ChEBI" id="CHEBI:30616"/>
    </ligand>
</feature>
<evidence type="ECO:0000256" key="1">
    <source>
        <dbReference type="ARBA" id="ARBA00004514"/>
    </source>
</evidence>
<dbReference type="AlphaFoldDB" id="A0A1B6GAM7"/>
<dbReference type="Gene3D" id="3.40.250.10">
    <property type="entry name" value="Rhodanese-like domain"/>
    <property type="match status" value="1"/>
</dbReference>
<feature type="binding site" evidence="11">
    <location>
        <position position="104"/>
    </location>
    <ligand>
        <name>ATP</name>
        <dbReference type="ChEBI" id="CHEBI:30616"/>
    </ligand>
</feature>
<dbReference type="GO" id="GO:0006777">
    <property type="term" value="P:Mo-molybdopterin cofactor biosynthetic process"/>
    <property type="evidence" value="ECO:0007669"/>
    <property type="project" value="UniProtKB-UniRule"/>
</dbReference>
<dbReference type="InterPro" id="IPR035985">
    <property type="entry name" value="Ubiquitin-activating_enz"/>
</dbReference>
<keyword evidence="2 11" id="KW-0963">Cytoplasm</keyword>
<sequence>MSTREKIEDLKIEIAALKLALARKERELKLLQDNKDSKQDSQHGSLSKSDIVRYSRQMIIPQVGVTGQKKLQQTSVLIIGMGGLGCPAALYLVGTGVGSLGLVDYDVVEENNLHRQLLHNEEQLGEPKVASAAIALKRLNANLEVQTYQIQLSSSNALELVRQYDVVVDASDNVATRYLVNDACVLTGRPLVSGSALQLEGQLTVYNYADGPCYRCLYPQPPAPQTVTNCSDAGVLGAVTGVIGTLQALEVVKITLGMSDVLSSKLLLFDGENTSFRTIKLRNKSENCLVCGTNPSITELIDYEEFCGAAANDKDSQLSLLRDDERISPEELHTLLEAKEPCIVVDVRQETEFQMCSISGSINIPLQSLVKNINYLDKLCAEKKDSNESTTLVCMVCRRGNDSQLAVKRLQPLLFDSNIKLLDLKGGLHSWAAKVDPQFPAY</sequence>
<dbReference type="UniPathway" id="UPA00988"/>
<evidence type="ECO:0000256" key="12">
    <source>
        <dbReference type="SAM" id="Coils"/>
    </source>
</evidence>
<evidence type="ECO:0000256" key="8">
    <source>
        <dbReference type="ARBA" id="ARBA00022840"/>
    </source>
</evidence>
<organism evidence="14">
    <name type="scientific">Cuerna arida</name>
    <dbReference type="NCBI Taxonomy" id="1464854"/>
    <lineage>
        <taxon>Eukaryota</taxon>
        <taxon>Metazoa</taxon>
        <taxon>Ecdysozoa</taxon>
        <taxon>Arthropoda</taxon>
        <taxon>Hexapoda</taxon>
        <taxon>Insecta</taxon>
        <taxon>Pterygota</taxon>
        <taxon>Neoptera</taxon>
        <taxon>Paraneoptera</taxon>
        <taxon>Hemiptera</taxon>
        <taxon>Auchenorrhyncha</taxon>
        <taxon>Membracoidea</taxon>
        <taxon>Cicadellidae</taxon>
        <taxon>Cicadellinae</taxon>
        <taxon>Proconiini</taxon>
        <taxon>Cuerna</taxon>
    </lineage>
</organism>
<accession>A0A1B6GAM7</accession>
<evidence type="ECO:0000256" key="2">
    <source>
        <dbReference type="ARBA" id="ARBA00022490"/>
    </source>
</evidence>
<dbReference type="CDD" id="cd00757">
    <property type="entry name" value="ThiF_MoeB_HesA_family"/>
    <property type="match status" value="1"/>
</dbReference>
<feature type="binding site" evidence="11">
    <location>
        <position position="288"/>
    </location>
    <ligand>
        <name>Zn(2+)</name>
        <dbReference type="ChEBI" id="CHEBI:29105"/>
    </ligand>
</feature>
<dbReference type="SUPFAM" id="SSF69572">
    <property type="entry name" value="Activating enzymes of the ubiquitin-like proteins"/>
    <property type="match status" value="1"/>
</dbReference>
<evidence type="ECO:0000256" key="3">
    <source>
        <dbReference type="ARBA" id="ARBA00022679"/>
    </source>
</evidence>
<dbReference type="PROSITE" id="PS50206">
    <property type="entry name" value="RHODANESE_3"/>
    <property type="match status" value="1"/>
</dbReference>
<dbReference type="GO" id="GO:0042292">
    <property type="term" value="F:URM1 activating enzyme activity"/>
    <property type="evidence" value="ECO:0007669"/>
    <property type="project" value="TreeGrafter"/>
</dbReference>
<dbReference type="InterPro" id="IPR028885">
    <property type="entry name" value="MOCS3/Uba4"/>
</dbReference>
<dbReference type="EMBL" id="GECZ01010271">
    <property type="protein sequence ID" value="JAS59498.1"/>
    <property type="molecule type" value="Transcribed_RNA"/>
</dbReference>
<feature type="binding site" evidence="11">
    <location>
        <position position="213"/>
    </location>
    <ligand>
        <name>Zn(2+)</name>
        <dbReference type="ChEBI" id="CHEBI:29105"/>
    </ligand>
</feature>
<dbReference type="GO" id="GO:0004792">
    <property type="term" value="F:thiosulfate-cyanide sulfurtransferase activity"/>
    <property type="evidence" value="ECO:0007669"/>
    <property type="project" value="TreeGrafter"/>
</dbReference>
<evidence type="ECO:0000256" key="9">
    <source>
        <dbReference type="ARBA" id="ARBA00023150"/>
    </source>
</evidence>
<evidence type="ECO:0000259" key="13">
    <source>
        <dbReference type="PROSITE" id="PS50206"/>
    </source>
</evidence>
<evidence type="ECO:0000313" key="14">
    <source>
        <dbReference type="EMBL" id="JAS59498.1"/>
    </source>
</evidence>